<reference evidence="8" key="1">
    <citation type="submission" date="2021-05" db="EMBL/GenBank/DDBJ databases">
        <authorList>
            <person name="Arsene-Ploetze F."/>
        </authorList>
    </citation>
    <scope>NUCLEOTIDE SEQUENCE</scope>
    <source>
        <strain evidence="8">DSM 42138</strain>
    </source>
</reference>
<keyword evidence="3" id="KW-0805">Transcription regulation</keyword>
<dbReference type="InterPro" id="IPR011990">
    <property type="entry name" value="TPR-like_helical_dom_sf"/>
</dbReference>
<evidence type="ECO:0000256" key="5">
    <source>
        <dbReference type="ARBA" id="ARBA00023163"/>
    </source>
</evidence>
<dbReference type="GO" id="GO:0003677">
    <property type="term" value="F:DNA binding"/>
    <property type="evidence" value="ECO:0007669"/>
    <property type="project" value="UniProtKB-UniRule"/>
</dbReference>
<accession>A0A9W4DID2</accession>
<proteinExistence type="inferred from homology"/>
<evidence type="ECO:0000313" key="9">
    <source>
        <dbReference type="Proteomes" id="UP001152519"/>
    </source>
</evidence>
<evidence type="ECO:0000256" key="4">
    <source>
        <dbReference type="ARBA" id="ARBA00023125"/>
    </source>
</evidence>
<dbReference type="Gene3D" id="1.10.10.10">
    <property type="entry name" value="Winged helix-like DNA-binding domain superfamily/Winged helix DNA-binding domain"/>
    <property type="match status" value="1"/>
</dbReference>
<dbReference type="InterPro" id="IPR016032">
    <property type="entry name" value="Sig_transdc_resp-reg_C-effctor"/>
</dbReference>
<keyword evidence="5" id="KW-0804">Transcription</keyword>
<dbReference type="InterPro" id="IPR001867">
    <property type="entry name" value="OmpR/PhoB-type_DNA-bd"/>
</dbReference>
<feature type="domain" description="OmpR/PhoB-type" evidence="7">
    <location>
        <begin position="1"/>
        <end position="101"/>
    </location>
</feature>
<dbReference type="Gene3D" id="3.40.50.300">
    <property type="entry name" value="P-loop containing nucleotide triphosphate hydrolases"/>
    <property type="match status" value="1"/>
</dbReference>
<dbReference type="GO" id="GO:0006355">
    <property type="term" value="P:regulation of DNA-templated transcription"/>
    <property type="evidence" value="ECO:0007669"/>
    <property type="project" value="InterPro"/>
</dbReference>
<keyword evidence="2" id="KW-0902">Two-component regulatory system</keyword>
<evidence type="ECO:0000256" key="3">
    <source>
        <dbReference type="ARBA" id="ARBA00023015"/>
    </source>
</evidence>
<dbReference type="AlphaFoldDB" id="A0A9W4DID2"/>
<keyword evidence="4 6" id="KW-0238">DNA-binding</keyword>
<dbReference type="Pfam" id="PF03704">
    <property type="entry name" value="BTAD"/>
    <property type="match status" value="1"/>
</dbReference>
<dbReference type="InterPro" id="IPR051677">
    <property type="entry name" value="AfsR-DnrI-RedD_regulator"/>
</dbReference>
<dbReference type="RefSeq" id="WP_251483466.1">
    <property type="nucleotide sequence ID" value="NZ_CAJSLV010000001.1"/>
</dbReference>
<feature type="DNA-binding region" description="OmpR/PhoB-type" evidence="6">
    <location>
        <begin position="1"/>
        <end position="101"/>
    </location>
</feature>
<evidence type="ECO:0000256" key="6">
    <source>
        <dbReference type="PROSITE-ProRule" id="PRU01091"/>
    </source>
</evidence>
<organism evidence="8 9">
    <name type="scientific">Actinacidiphila cocklensis</name>
    <dbReference type="NCBI Taxonomy" id="887465"/>
    <lineage>
        <taxon>Bacteria</taxon>
        <taxon>Bacillati</taxon>
        <taxon>Actinomycetota</taxon>
        <taxon>Actinomycetes</taxon>
        <taxon>Kitasatosporales</taxon>
        <taxon>Streptomycetaceae</taxon>
        <taxon>Actinacidiphila</taxon>
    </lineage>
</organism>
<comment type="similarity">
    <text evidence="1">Belongs to the AfsR/DnrI/RedD regulatory family.</text>
</comment>
<dbReference type="CDD" id="cd15831">
    <property type="entry name" value="BTAD"/>
    <property type="match status" value="1"/>
</dbReference>
<dbReference type="Pfam" id="PF13401">
    <property type="entry name" value="AAA_22"/>
    <property type="match status" value="1"/>
</dbReference>
<comment type="caution">
    <text evidence="8">The sequence shown here is derived from an EMBL/GenBank/DDBJ whole genome shotgun (WGS) entry which is preliminary data.</text>
</comment>
<evidence type="ECO:0000313" key="8">
    <source>
        <dbReference type="EMBL" id="CAG6390578.1"/>
    </source>
</evidence>
<evidence type="ECO:0000259" key="7">
    <source>
        <dbReference type="PROSITE" id="PS51755"/>
    </source>
</evidence>
<dbReference type="InterPro" id="IPR027417">
    <property type="entry name" value="P-loop_NTPase"/>
</dbReference>
<dbReference type="EMBL" id="CAJSLV010000001">
    <property type="protein sequence ID" value="CAG6390578.1"/>
    <property type="molecule type" value="Genomic_DNA"/>
</dbReference>
<dbReference type="SUPFAM" id="SSF52540">
    <property type="entry name" value="P-loop containing nucleoside triphosphate hydrolases"/>
    <property type="match status" value="1"/>
</dbReference>
<dbReference type="InterPro" id="IPR036388">
    <property type="entry name" value="WH-like_DNA-bd_sf"/>
</dbReference>
<dbReference type="Gene3D" id="1.25.40.10">
    <property type="entry name" value="Tetratricopeptide repeat domain"/>
    <property type="match status" value="1"/>
</dbReference>
<keyword evidence="9" id="KW-1185">Reference proteome</keyword>
<dbReference type="SMART" id="SM00862">
    <property type="entry name" value="Trans_reg_C"/>
    <property type="match status" value="1"/>
</dbReference>
<dbReference type="SUPFAM" id="SSF46894">
    <property type="entry name" value="C-terminal effector domain of the bipartite response regulators"/>
    <property type="match status" value="1"/>
</dbReference>
<dbReference type="PROSITE" id="PS51755">
    <property type="entry name" value="OMPR_PHOB"/>
    <property type="match status" value="1"/>
</dbReference>
<gene>
    <name evidence="8" type="ORF">SCOCK_10046</name>
</gene>
<name>A0A9W4DID2_9ACTN</name>
<dbReference type="InterPro" id="IPR005158">
    <property type="entry name" value="BTAD"/>
</dbReference>
<protein>
    <submittedName>
        <fullName evidence="8">AfsR/SARP family transcriptional regulator</fullName>
    </submittedName>
</protein>
<dbReference type="SMART" id="SM01043">
    <property type="entry name" value="BTAD"/>
    <property type="match status" value="1"/>
</dbReference>
<dbReference type="GO" id="GO:0043531">
    <property type="term" value="F:ADP binding"/>
    <property type="evidence" value="ECO:0007669"/>
    <property type="project" value="InterPro"/>
</dbReference>
<evidence type="ECO:0000256" key="1">
    <source>
        <dbReference type="ARBA" id="ARBA00005820"/>
    </source>
</evidence>
<dbReference type="GO" id="GO:0000160">
    <property type="term" value="P:phosphorelay signal transduction system"/>
    <property type="evidence" value="ECO:0007669"/>
    <property type="project" value="UniProtKB-KW"/>
</dbReference>
<dbReference type="PRINTS" id="PR00364">
    <property type="entry name" value="DISEASERSIST"/>
</dbReference>
<dbReference type="PANTHER" id="PTHR35807">
    <property type="entry name" value="TRANSCRIPTIONAL REGULATOR REDD-RELATED"/>
    <property type="match status" value="1"/>
</dbReference>
<dbReference type="PANTHER" id="PTHR35807:SF1">
    <property type="entry name" value="TRANSCRIPTIONAL REGULATOR REDD"/>
    <property type="match status" value="1"/>
</dbReference>
<evidence type="ECO:0000256" key="2">
    <source>
        <dbReference type="ARBA" id="ARBA00023012"/>
    </source>
</evidence>
<sequence length="645" mass="68582">MDAPVRYSILGTVRVERSGTELEPGPPKRLALLSMLLLRAPGPLTLGEAVDLLWDADPPPSAVNVVHRHIGALRRMLEPRLPSRTKAEHLVRAADGYRLLVDASTSDLLRFRELRSQAQLAARAGNPAEAAATFVEALGLWRGPVVAAGTSVAHHPAFTAVGREYAATAKEAADVVLAAAPALAEDVLTALRRAAEYHPFDEAIHARTIAALAATGRQAEALRQFESIRRTLADELGVEPGAGLRAAQQRLLRRSAAREPLPADGPSQVHPAQLPARPAFFAGRGESVNRFLALVADEGGSSAATTVAVCGMPGVGKTTLALHFAHLVADRFPAGQIHLDLRGYHPSLPPLDPAAAMRHVLGALGVAGSSRVSAAELGSRYRAALAGRRLLLVLDNARDCEQARPLLPGTPGSLALVTSRRRLEGLAVTDNARVAVLPPMTRHEGVELLGRRMGADRVQAELRAAEEFVDLCGGLPLALAVGGARAALRPHFPLAAFVAQVRDNKDTLAAFASHDARTDVRSVFSWSYDALSSGAAALFRLLSLHPSADITVPAAISLAGAEPATTREHLAELLGHHLLVEQVPGRYSCPGLLRTYAAEMFDALDDPEIRSEAQARMFAYRLHSAETPRPPLVARVERRTGRSAG</sequence>
<dbReference type="Proteomes" id="UP001152519">
    <property type="component" value="Unassembled WGS sequence"/>
</dbReference>
<dbReference type="SUPFAM" id="SSF48452">
    <property type="entry name" value="TPR-like"/>
    <property type="match status" value="1"/>
</dbReference>
<dbReference type="InterPro" id="IPR049945">
    <property type="entry name" value="AAA_22"/>
</dbReference>